<proteinExistence type="predicted"/>
<name>A0A3N4KB39_9PEZI</name>
<evidence type="ECO:0000313" key="2">
    <source>
        <dbReference type="EMBL" id="RPB06579.1"/>
    </source>
</evidence>
<organism evidence="2 3">
    <name type="scientific">Morchella conica CCBAS932</name>
    <dbReference type="NCBI Taxonomy" id="1392247"/>
    <lineage>
        <taxon>Eukaryota</taxon>
        <taxon>Fungi</taxon>
        <taxon>Dikarya</taxon>
        <taxon>Ascomycota</taxon>
        <taxon>Pezizomycotina</taxon>
        <taxon>Pezizomycetes</taxon>
        <taxon>Pezizales</taxon>
        <taxon>Morchellaceae</taxon>
        <taxon>Morchella</taxon>
    </lineage>
</organism>
<dbReference type="EMBL" id="ML119275">
    <property type="protein sequence ID" value="RPB06579.1"/>
    <property type="molecule type" value="Genomic_DNA"/>
</dbReference>
<protein>
    <submittedName>
        <fullName evidence="2">Uncharacterized protein</fullName>
    </submittedName>
</protein>
<sequence length="465" mass="48095">MAAGAGTVVATAGAGAGAGEWSIIEATALAARTARVSGVEVADSVTSVESEETDNGQAVSNDEDVIMTTEEAGNVDISGGGGEWGFIESAHNAGGVEITDSVASMGTEESVLSVVSDNGDVDMTSDEALNPGVGQRTREWSFLDVPRPAGGIEIADSTGSAASQCSTTTIHAVEPTRVATTPASAANATHPTLNPDPASNNKKHAMTMEDPFLESAVNAILAEAFYGAAVSQVGRDTEPVSSDDDDEDIEMGDHYTAGGAPPTPVVVRQAVKAAEITGILYAVKVVHTAESGATRTSVSSYATTTQEVPIETADAPVAASSVGDVMVAESAFSTANGAPFSDPSTTFDEQPFTPSPTCHSNGEPTYEDDSKSDASRTLIPTRTPPRPTDSTGDEERPASPATMKRSIIVHHMIDLNNEFDELEREFHACVRGGEMAGALRVRERMGGIVVCMNGARMALALESWV</sequence>
<dbReference type="OrthoDB" id="10664824at2759"/>
<gene>
    <name evidence="2" type="ORF">P167DRAFT_540704</name>
</gene>
<keyword evidence="3" id="KW-1185">Reference proteome</keyword>
<dbReference type="Proteomes" id="UP000277580">
    <property type="component" value="Unassembled WGS sequence"/>
</dbReference>
<reference evidence="2 3" key="1">
    <citation type="journal article" date="2018" name="Nat. Ecol. Evol.">
        <title>Pezizomycetes genomes reveal the molecular basis of ectomycorrhizal truffle lifestyle.</title>
        <authorList>
            <person name="Murat C."/>
            <person name="Payen T."/>
            <person name="Noel B."/>
            <person name="Kuo A."/>
            <person name="Morin E."/>
            <person name="Chen J."/>
            <person name="Kohler A."/>
            <person name="Krizsan K."/>
            <person name="Balestrini R."/>
            <person name="Da Silva C."/>
            <person name="Montanini B."/>
            <person name="Hainaut M."/>
            <person name="Levati E."/>
            <person name="Barry K.W."/>
            <person name="Belfiori B."/>
            <person name="Cichocki N."/>
            <person name="Clum A."/>
            <person name="Dockter R.B."/>
            <person name="Fauchery L."/>
            <person name="Guy J."/>
            <person name="Iotti M."/>
            <person name="Le Tacon F."/>
            <person name="Lindquist E.A."/>
            <person name="Lipzen A."/>
            <person name="Malagnac F."/>
            <person name="Mello A."/>
            <person name="Molinier V."/>
            <person name="Miyauchi S."/>
            <person name="Poulain J."/>
            <person name="Riccioni C."/>
            <person name="Rubini A."/>
            <person name="Sitrit Y."/>
            <person name="Splivallo R."/>
            <person name="Traeger S."/>
            <person name="Wang M."/>
            <person name="Zifcakova L."/>
            <person name="Wipf D."/>
            <person name="Zambonelli A."/>
            <person name="Paolocci F."/>
            <person name="Nowrousian M."/>
            <person name="Ottonello S."/>
            <person name="Baldrian P."/>
            <person name="Spatafora J.W."/>
            <person name="Henrissat B."/>
            <person name="Nagy L.G."/>
            <person name="Aury J.M."/>
            <person name="Wincker P."/>
            <person name="Grigoriev I.V."/>
            <person name="Bonfante P."/>
            <person name="Martin F.M."/>
        </authorList>
    </citation>
    <scope>NUCLEOTIDE SEQUENCE [LARGE SCALE GENOMIC DNA]</scope>
    <source>
        <strain evidence="2 3">CCBAS932</strain>
    </source>
</reference>
<evidence type="ECO:0000256" key="1">
    <source>
        <dbReference type="SAM" id="MobiDB-lite"/>
    </source>
</evidence>
<dbReference type="InParanoid" id="A0A3N4KB39"/>
<feature type="compositionally biased region" description="Polar residues" evidence="1">
    <location>
        <begin position="338"/>
        <end position="348"/>
    </location>
</feature>
<accession>A0A3N4KB39</accession>
<evidence type="ECO:0000313" key="3">
    <source>
        <dbReference type="Proteomes" id="UP000277580"/>
    </source>
</evidence>
<dbReference type="AlphaFoldDB" id="A0A3N4KB39"/>
<feature type="region of interest" description="Disordered" evidence="1">
    <location>
        <begin position="338"/>
        <end position="404"/>
    </location>
</feature>